<accession>A0A9W6PK90</accession>
<organism evidence="2 3">
    <name type="scientific">Kitasatospora phosalacinea</name>
    <dbReference type="NCBI Taxonomy" id="2065"/>
    <lineage>
        <taxon>Bacteria</taxon>
        <taxon>Bacillati</taxon>
        <taxon>Actinomycetota</taxon>
        <taxon>Actinomycetes</taxon>
        <taxon>Kitasatosporales</taxon>
        <taxon>Streptomycetaceae</taxon>
        <taxon>Kitasatospora</taxon>
    </lineage>
</organism>
<dbReference type="Proteomes" id="UP001165143">
    <property type="component" value="Unassembled WGS sequence"/>
</dbReference>
<feature type="compositionally biased region" description="Basic and acidic residues" evidence="1">
    <location>
        <begin position="62"/>
        <end position="75"/>
    </location>
</feature>
<gene>
    <name evidence="2" type="ORF">Kpho01_58560</name>
</gene>
<protein>
    <submittedName>
        <fullName evidence="2">Uncharacterized protein</fullName>
    </submittedName>
</protein>
<feature type="region of interest" description="Disordered" evidence="1">
    <location>
        <begin position="1"/>
        <end position="92"/>
    </location>
</feature>
<reference evidence="2" key="1">
    <citation type="submission" date="2023-02" db="EMBL/GenBank/DDBJ databases">
        <title>Kitasatospora phosalacinea NBRC 14362.</title>
        <authorList>
            <person name="Ichikawa N."/>
            <person name="Sato H."/>
            <person name="Tonouchi N."/>
        </authorList>
    </citation>
    <scope>NUCLEOTIDE SEQUENCE</scope>
    <source>
        <strain evidence="2">NBRC 14362</strain>
    </source>
</reference>
<dbReference type="EMBL" id="BSRX01000043">
    <property type="protein sequence ID" value="GLW57845.1"/>
    <property type="molecule type" value="Genomic_DNA"/>
</dbReference>
<name>A0A9W6PK90_9ACTN</name>
<sequence>MSAAGEQHEEHREPAASHPRNGAVVRSCAPSAGPHGLRGGVSTLTPPRRPTRRYRPMSNNKHSNDSGNNDHHTDSGEGGNNDSTGGSTGGDE</sequence>
<evidence type="ECO:0000256" key="1">
    <source>
        <dbReference type="SAM" id="MobiDB-lite"/>
    </source>
</evidence>
<evidence type="ECO:0000313" key="3">
    <source>
        <dbReference type="Proteomes" id="UP001165143"/>
    </source>
</evidence>
<proteinExistence type="predicted"/>
<evidence type="ECO:0000313" key="2">
    <source>
        <dbReference type="EMBL" id="GLW57845.1"/>
    </source>
</evidence>
<feature type="compositionally biased region" description="Basic and acidic residues" evidence="1">
    <location>
        <begin position="1"/>
        <end position="15"/>
    </location>
</feature>
<dbReference type="AlphaFoldDB" id="A0A9W6PK90"/>
<comment type="caution">
    <text evidence="2">The sequence shown here is derived from an EMBL/GenBank/DDBJ whole genome shotgun (WGS) entry which is preliminary data.</text>
</comment>